<proteinExistence type="predicted"/>
<feature type="coiled-coil region" evidence="1">
    <location>
        <begin position="173"/>
        <end position="207"/>
    </location>
</feature>
<dbReference type="EMBL" id="GG662447">
    <property type="protein sequence ID" value="EAR84308.1"/>
    <property type="molecule type" value="Genomic_DNA"/>
</dbReference>
<dbReference type="AlphaFoldDB" id="I7LT47"/>
<gene>
    <name evidence="2" type="ORF">TTHERM_00716140</name>
</gene>
<feature type="coiled-coil region" evidence="1">
    <location>
        <begin position="33"/>
        <end position="144"/>
    </location>
</feature>
<protein>
    <submittedName>
        <fullName evidence="2">Uncharacterized protein</fullName>
    </submittedName>
</protein>
<accession>I7LT47</accession>
<keyword evidence="1" id="KW-0175">Coiled coil</keyword>
<dbReference type="GeneID" id="7845561"/>
<dbReference type="InParanoid" id="I7LT47"/>
<dbReference type="RefSeq" id="XP_001031971.1">
    <property type="nucleotide sequence ID" value="XM_001031971.1"/>
</dbReference>
<dbReference type="Proteomes" id="UP000009168">
    <property type="component" value="Unassembled WGS sequence"/>
</dbReference>
<sequence>MSAKNKRKYSSHFTQLKEDKHLDDQIDEFLLQEKIDEERSKDLRDELNEQEEQYLTYLEQRLQETENRIIETQNLVNNRNIKDQTELKQIKELNTRIEKLIEQKEQEKSRFLTQDLNENVKEYIFKLQEENKRLNEERNQFEIKYLLRNKQIQILIREIKLYKRNDKYFQDVIMNKEKQIKDNAKQLNKFQVESNDALRRIEFIEKNRQKNVIQLPKMEKQVEPHIENDPYNFWRQDIISDVVQNISKKHQKVSSLKDIIPHEDLWVLEQEKGKKKIDGIDAEKTYAESPQTLYQMPHRIQSSKGNLNDAQMQEVTNVLPMKPQTSQPYRNIYQNSQISQNMNIQDEYYHQNSQNNIFQANRESLNNFPSKTSIKSNQYYEDPNDITNQYQQYQYNNKKR</sequence>
<evidence type="ECO:0000256" key="1">
    <source>
        <dbReference type="SAM" id="Coils"/>
    </source>
</evidence>
<name>I7LT47_TETTS</name>
<keyword evidence="3" id="KW-1185">Reference proteome</keyword>
<organism evidence="2 3">
    <name type="scientific">Tetrahymena thermophila (strain SB210)</name>
    <dbReference type="NCBI Taxonomy" id="312017"/>
    <lineage>
        <taxon>Eukaryota</taxon>
        <taxon>Sar</taxon>
        <taxon>Alveolata</taxon>
        <taxon>Ciliophora</taxon>
        <taxon>Intramacronucleata</taxon>
        <taxon>Oligohymenophorea</taxon>
        <taxon>Hymenostomatida</taxon>
        <taxon>Tetrahymenina</taxon>
        <taxon>Tetrahymenidae</taxon>
        <taxon>Tetrahymena</taxon>
    </lineage>
</organism>
<reference evidence="3" key="1">
    <citation type="journal article" date="2006" name="PLoS Biol.">
        <title>Macronuclear genome sequence of the ciliate Tetrahymena thermophila, a model eukaryote.</title>
        <authorList>
            <person name="Eisen J.A."/>
            <person name="Coyne R.S."/>
            <person name="Wu M."/>
            <person name="Wu D."/>
            <person name="Thiagarajan M."/>
            <person name="Wortman J.R."/>
            <person name="Badger J.H."/>
            <person name="Ren Q."/>
            <person name="Amedeo P."/>
            <person name="Jones K.M."/>
            <person name="Tallon L.J."/>
            <person name="Delcher A.L."/>
            <person name="Salzberg S.L."/>
            <person name="Silva J.C."/>
            <person name="Haas B.J."/>
            <person name="Majoros W.H."/>
            <person name="Farzad M."/>
            <person name="Carlton J.M."/>
            <person name="Smith R.K. Jr."/>
            <person name="Garg J."/>
            <person name="Pearlman R.E."/>
            <person name="Karrer K.M."/>
            <person name="Sun L."/>
            <person name="Manning G."/>
            <person name="Elde N.C."/>
            <person name="Turkewitz A.P."/>
            <person name="Asai D.J."/>
            <person name="Wilkes D.E."/>
            <person name="Wang Y."/>
            <person name="Cai H."/>
            <person name="Collins K."/>
            <person name="Stewart B.A."/>
            <person name="Lee S.R."/>
            <person name="Wilamowska K."/>
            <person name="Weinberg Z."/>
            <person name="Ruzzo W.L."/>
            <person name="Wloga D."/>
            <person name="Gaertig J."/>
            <person name="Frankel J."/>
            <person name="Tsao C.-C."/>
            <person name="Gorovsky M.A."/>
            <person name="Keeling P.J."/>
            <person name="Waller R.F."/>
            <person name="Patron N.J."/>
            <person name="Cherry J.M."/>
            <person name="Stover N.A."/>
            <person name="Krieger C.J."/>
            <person name="del Toro C."/>
            <person name="Ryder H.F."/>
            <person name="Williamson S.C."/>
            <person name="Barbeau R.A."/>
            <person name="Hamilton E.P."/>
            <person name="Orias E."/>
        </authorList>
    </citation>
    <scope>NUCLEOTIDE SEQUENCE [LARGE SCALE GENOMIC DNA]</scope>
    <source>
        <strain evidence="3">SB210</strain>
    </source>
</reference>
<dbReference type="KEGG" id="tet:TTHERM_00716140"/>
<dbReference type="HOGENOM" id="CLU_689819_0_0_1"/>
<evidence type="ECO:0000313" key="3">
    <source>
        <dbReference type="Proteomes" id="UP000009168"/>
    </source>
</evidence>
<evidence type="ECO:0000313" key="2">
    <source>
        <dbReference type="EMBL" id="EAR84308.1"/>
    </source>
</evidence>